<name>A0A8S3RP66_MYTED</name>
<comment type="caution">
    <text evidence="1">The sequence shown here is derived from an EMBL/GenBank/DDBJ whole genome shotgun (WGS) entry which is preliminary data.</text>
</comment>
<evidence type="ECO:0000313" key="2">
    <source>
        <dbReference type="Proteomes" id="UP000683360"/>
    </source>
</evidence>
<proteinExistence type="predicted"/>
<dbReference type="Proteomes" id="UP000683360">
    <property type="component" value="Unassembled WGS sequence"/>
</dbReference>
<dbReference type="EMBL" id="CAJPWZ010001105">
    <property type="protein sequence ID" value="CAG2208362.1"/>
    <property type="molecule type" value="Genomic_DNA"/>
</dbReference>
<dbReference type="Gene3D" id="3.10.100.10">
    <property type="entry name" value="Mannose-Binding Protein A, subunit A"/>
    <property type="match status" value="1"/>
</dbReference>
<sequence>MKVETYYFFLLMNVAEKLVNGQYYSKCVQPEVISFIQEPILTDKCVTAAFGSTMCNNMHGCDMYEKTGTHAYFTEVMLAVMKSVYIITECLKSKACLSIGGNPAEFYSKEEMTNALTVITSNVYVSGSLQGGGFIWSVSGQEIDNNLWIPDEPTDGTCVQIWRDKKGLDALMVLTKLPFYVSRGFSMGLTENDDTERM</sequence>
<accession>A0A8S3RP66</accession>
<organism evidence="1 2">
    <name type="scientific">Mytilus edulis</name>
    <name type="common">Blue mussel</name>
    <dbReference type="NCBI Taxonomy" id="6550"/>
    <lineage>
        <taxon>Eukaryota</taxon>
        <taxon>Metazoa</taxon>
        <taxon>Spiralia</taxon>
        <taxon>Lophotrochozoa</taxon>
        <taxon>Mollusca</taxon>
        <taxon>Bivalvia</taxon>
        <taxon>Autobranchia</taxon>
        <taxon>Pteriomorphia</taxon>
        <taxon>Mytilida</taxon>
        <taxon>Mytiloidea</taxon>
        <taxon>Mytilidae</taxon>
        <taxon>Mytilinae</taxon>
        <taxon>Mytilus</taxon>
    </lineage>
</organism>
<keyword evidence="2" id="KW-1185">Reference proteome</keyword>
<dbReference type="SUPFAM" id="SSF56436">
    <property type="entry name" value="C-type lectin-like"/>
    <property type="match status" value="1"/>
</dbReference>
<dbReference type="InterPro" id="IPR016186">
    <property type="entry name" value="C-type_lectin-like/link_sf"/>
</dbReference>
<evidence type="ECO:0000313" key="1">
    <source>
        <dbReference type="EMBL" id="CAG2208362.1"/>
    </source>
</evidence>
<dbReference type="AlphaFoldDB" id="A0A8S3RP66"/>
<gene>
    <name evidence="1" type="ORF">MEDL_22575</name>
</gene>
<dbReference type="InterPro" id="IPR016187">
    <property type="entry name" value="CTDL_fold"/>
</dbReference>
<reference evidence="1" key="1">
    <citation type="submission" date="2021-03" db="EMBL/GenBank/DDBJ databases">
        <authorList>
            <person name="Bekaert M."/>
        </authorList>
    </citation>
    <scope>NUCLEOTIDE SEQUENCE</scope>
</reference>
<protein>
    <submittedName>
        <fullName evidence="1">Uncharacterized protein</fullName>
    </submittedName>
</protein>